<dbReference type="InterPro" id="IPR015375">
    <property type="entry name" value="NADH_PPase-like_N"/>
</dbReference>
<dbReference type="Pfam" id="PF09296">
    <property type="entry name" value="NUDIX-like"/>
    <property type="match status" value="1"/>
</dbReference>
<dbReference type="GO" id="GO:0035529">
    <property type="term" value="F:NADH pyrophosphatase activity"/>
    <property type="evidence" value="ECO:0007669"/>
    <property type="project" value="TreeGrafter"/>
</dbReference>
<dbReference type="GO" id="GO:0006742">
    <property type="term" value="P:NADP+ catabolic process"/>
    <property type="evidence" value="ECO:0007669"/>
    <property type="project" value="TreeGrafter"/>
</dbReference>
<dbReference type="Gene3D" id="3.90.79.20">
    <property type="match status" value="1"/>
</dbReference>
<comment type="cofactor">
    <cofactor evidence="1">
        <name>Mg(2+)</name>
        <dbReference type="ChEBI" id="CHEBI:18420"/>
    </cofactor>
</comment>
<dbReference type="PROSITE" id="PS51462">
    <property type="entry name" value="NUDIX"/>
    <property type="match status" value="1"/>
</dbReference>
<accession>A0A1M7Y4R5</accession>
<comment type="cofactor">
    <cofactor evidence="2">
        <name>Zn(2+)</name>
        <dbReference type="ChEBI" id="CHEBI:29105"/>
    </cofactor>
</comment>
<evidence type="ECO:0000259" key="10">
    <source>
        <dbReference type="PROSITE" id="PS51462"/>
    </source>
</evidence>
<evidence type="ECO:0000256" key="2">
    <source>
        <dbReference type="ARBA" id="ARBA00001947"/>
    </source>
</evidence>
<evidence type="ECO:0000256" key="4">
    <source>
        <dbReference type="ARBA" id="ARBA00012381"/>
    </source>
</evidence>
<keyword evidence="8" id="KW-0520">NAD</keyword>
<dbReference type="Pfam" id="PF00293">
    <property type="entry name" value="NUDIX"/>
    <property type="match status" value="1"/>
</dbReference>
<reference evidence="11 12" key="1">
    <citation type="submission" date="2016-12" db="EMBL/GenBank/DDBJ databases">
        <authorList>
            <person name="Song W.-J."/>
            <person name="Kurnit D.M."/>
        </authorList>
    </citation>
    <scope>NUCLEOTIDE SEQUENCE [LARGE SCALE GENOMIC DNA]</scope>
    <source>
        <strain evidence="11 12">DSM 18488</strain>
    </source>
</reference>
<dbReference type="PANTHER" id="PTHR42904">
    <property type="entry name" value="NUDIX HYDROLASE, NUDC SUBFAMILY"/>
    <property type="match status" value="1"/>
</dbReference>
<evidence type="ECO:0000256" key="1">
    <source>
        <dbReference type="ARBA" id="ARBA00001946"/>
    </source>
</evidence>
<dbReference type="InterPro" id="IPR049734">
    <property type="entry name" value="NudC-like_C"/>
</dbReference>
<evidence type="ECO:0000256" key="9">
    <source>
        <dbReference type="ARBA" id="ARBA00023679"/>
    </source>
</evidence>
<dbReference type="NCBIfam" id="NF001299">
    <property type="entry name" value="PRK00241.1"/>
    <property type="match status" value="1"/>
</dbReference>
<dbReference type="STRING" id="1121416.SAMN02745220_01830"/>
<comment type="catalytic activity">
    <reaction evidence="9">
        <text>a 5'-end NAD(+)-phospho-ribonucleoside in mRNA + H2O = a 5'-end phospho-adenosine-phospho-ribonucleoside in mRNA + beta-nicotinamide D-ribonucleotide + 2 H(+)</text>
        <dbReference type="Rhea" id="RHEA:60876"/>
        <dbReference type="Rhea" id="RHEA-COMP:15698"/>
        <dbReference type="Rhea" id="RHEA-COMP:15719"/>
        <dbReference type="ChEBI" id="CHEBI:14649"/>
        <dbReference type="ChEBI" id="CHEBI:15377"/>
        <dbReference type="ChEBI" id="CHEBI:15378"/>
        <dbReference type="ChEBI" id="CHEBI:144029"/>
        <dbReference type="ChEBI" id="CHEBI:144051"/>
    </reaction>
    <physiologicalReaction direction="left-to-right" evidence="9">
        <dbReference type="Rhea" id="RHEA:60877"/>
    </physiologicalReaction>
</comment>
<dbReference type="OrthoDB" id="9791656at2"/>
<dbReference type="GO" id="GO:0046872">
    <property type="term" value="F:metal ion binding"/>
    <property type="evidence" value="ECO:0007669"/>
    <property type="project" value="UniProtKB-KW"/>
</dbReference>
<proteinExistence type="inferred from homology"/>
<organism evidence="11 12">
    <name type="scientific">Desulfopila aestuarii DSM 18488</name>
    <dbReference type="NCBI Taxonomy" id="1121416"/>
    <lineage>
        <taxon>Bacteria</taxon>
        <taxon>Pseudomonadati</taxon>
        <taxon>Thermodesulfobacteriota</taxon>
        <taxon>Desulfobulbia</taxon>
        <taxon>Desulfobulbales</taxon>
        <taxon>Desulfocapsaceae</taxon>
        <taxon>Desulfopila</taxon>
    </lineage>
</organism>
<dbReference type="EC" id="3.6.1.22" evidence="4"/>
<evidence type="ECO:0000256" key="6">
    <source>
        <dbReference type="ARBA" id="ARBA00022801"/>
    </source>
</evidence>
<gene>
    <name evidence="11" type="ORF">SAMN02745220_01830</name>
</gene>
<dbReference type="InterPro" id="IPR015797">
    <property type="entry name" value="NUDIX_hydrolase-like_dom_sf"/>
</dbReference>
<dbReference type="InterPro" id="IPR050241">
    <property type="entry name" value="NAD-cap_RNA_hydrolase_NudC"/>
</dbReference>
<evidence type="ECO:0000256" key="7">
    <source>
        <dbReference type="ARBA" id="ARBA00022842"/>
    </source>
</evidence>
<dbReference type="Pfam" id="PF09297">
    <property type="entry name" value="Zn_ribbon_NUD"/>
    <property type="match status" value="1"/>
</dbReference>
<evidence type="ECO:0000313" key="11">
    <source>
        <dbReference type="EMBL" id="SHO47324.1"/>
    </source>
</evidence>
<keyword evidence="6" id="KW-0378">Hydrolase</keyword>
<evidence type="ECO:0000256" key="3">
    <source>
        <dbReference type="ARBA" id="ARBA00009595"/>
    </source>
</evidence>
<name>A0A1M7Y4R5_9BACT</name>
<feature type="domain" description="Nudix hydrolase" evidence="10">
    <location>
        <begin position="141"/>
        <end position="266"/>
    </location>
</feature>
<dbReference type="RefSeq" id="WP_084553781.1">
    <property type="nucleotide sequence ID" value="NZ_FRFE01000007.1"/>
</dbReference>
<evidence type="ECO:0000256" key="5">
    <source>
        <dbReference type="ARBA" id="ARBA00022723"/>
    </source>
</evidence>
<evidence type="ECO:0000256" key="8">
    <source>
        <dbReference type="ARBA" id="ARBA00023027"/>
    </source>
</evidence>
<dbReference type="GO" id="GO:0005829">
    <property type="term" value="C:cytosol"/>
    <property type="evidence" value="ECO:0007669"/>
    <property type="project" value="TreeGrafter"/>
</dbReference>
<dbReference type="Proteomes" id="UP000184603">
    <property type="component" value="Unassembled WGS sequence"/>
</dbReference>
<dbReference type="InterPro" id="IPR000086">
    <property type="entry name" value="NUDIX_hydrolase_dom"/>
</dbReference>
<dbReference type="AlphaFoldDB" id="A0A1M7Y4R5"/>
<dbReference type="GO" id="GO:0019677">
    <property type="term" value="P:NAD+ catabolic process"/>
    <property type="evidence" value="ECO:0007669"/>
    <property type="project" value="TreeGrafter"/>
</dbReference>
<dbReference type="InterPro" id="IPR015376">
    <property type="entry name" value="Znr_NADH_PPase"/>
</dbReference>
<dbReference type="PANTHER" id="PTHR42904:SF6">
    <property type="entry name" value="NAD-CAPPED RNA HYDROLASE NUDT12"/>
    <property type="match status" value="1"/>
</dbReference>
<comment type="similarity">
    <text evidence="3">Belongs to the Nudix hydrolase family. NudC subfamily.</text>
</comment>
<dbReference type="Gene3D" id="3.90.79.10">
    <property type="entry name" value="Nucleoside Triphosphate Pyrophosphohydrolase"/>
    <property type="match status" value="1"/>
</dbReference>
<keyword evidence="7" id="KW-0460">Magnesium</keyword>
<keyword evidence="5" id="KW-0479">Metal-binding</keyword>
<evidence type="ECO:0000313" key="12">
    <source>
        <dbReference type="Proteomes" id="UP000184603"/>
    </source>
</evidence>
<dbReference type="CDD" id="cd03429">
    <property type="entry name" value="NUDIX_NADH_pyrophosphatase_Nudt13"/>
    <property type="match status" value="1"/>
</dbReference>
<sequence>MHFTHDCDQSIQDTTPLWFILHHDAIYLTGSDQQRQVPCQVAPPVSATDIVYSRCIGSYGGHACMVLELREKVADTSLSSVTLREAHGHIGEELWIIAGRASQILRWRHDHRFCGRCGTEMNEEPGELLRKCPHCGYFTYPRISPAVIMSVVKDDQILLGRSPRFPRGMYSVLAGFVEPGETLEQAVAREVREEVKIEITDIRYFGSQPWPFPHSLMVGFTARYASGIIEVDNRELEDASWFSPLDMPRLPSSISISRRLIDDFLEGSNNTSS</sequence>
<keyword evidence="12" id="KW-1185">Reference proteome</keyword>
<protein>
    <recommendedName>
        <fullName evidence="4">NAD(+) diphosphatase</fullName>
        <ecNumber evidence="4">3.6.1.22</ecNumber>
    </recommendedName>
</protein>
<dbReference type="SUPFAM" id="SSF55811">
    <property type="entry name" value="Nudix"/>
    <property type="match status" value="2"/>
</dbReference>
<dbReference type="EMBL" id="FRFE01000007">
    <property type="protein sequence ID" value="SHO47324.1"/>
    <property type="molecule type" value="Genomic_DNA"/>
</dbReference>